<keyword evidence="2" id="KW-0812">Transmembrane</keyword>
<protein>
    <submittedName>
        <fullName evidence="4">Uncharacterized protein</fullName>
    </submittedName>
</protein>
<dbReference type="Proteomes" id="UP001652628">
    <property type="component" value="Chromosome 3"/>
</dbReference>
<keyword evidence="3" id="KW-1185">Reference proteome</keyword>
<organism evidence="3 4">
    <name type="scientific">Drosophila suzukii</name>
    <name type="common">Spotted-wing drosophila fruit fly</name>
    <dbReference type="NCBI Taxonomy" id="28584"/>
    <lineage>
        <taxon>Eukaryota</taxon>
        <taxon>Metazoa</taxon>
        <taxon>Ecdysozoa</taxon>
        <taxon>Arthropoda</taxon>
        <taxon>Hexapoda</taxon>
        <taxon>Insecta</taxon>
        <taxon>Pterygota</taxon>
        <taxon>Neoptera</taxon>
        <taxon>Endopterygota</taxon>
        <taxon>Diptera</taxon>
        <taxon>Brachycera</taxon>
        <taxon>Muscomorpha</taxon>
        <taxon>Ephydroidea</taxon>
        <taxon>Drosophilidae</taxon>
        <taxon>Drosophila</taxon>
        <taxon>Sophophora</taxon>
    </lineage>
</organism>
<dbReference type="RefSeq" id="XP_016944433.4">
    <property type="nucleotide sequence ID" value="XM_017088944.4"/>
</dbReference>
<keyword evidence="2" id="KW-1133">Transmembrane helix</keyword>
<evidence type="ECO:0000256" key="1">
    <source>
        <dbReference type="SAM" id="MobiDB-lite"/>
    </source>
</evidence>
<reference evidence="4" key="1">
    <citation type="submission" date="2025-08" db="UniProtKB">
        <authorList>
            <consortium name="RefSeq"/>
        </authorList>
    </citation>
    <scope>IDENTIFICATION</scope>
</reference>
<evidence type="ECO:0000313" key="3">
    <source>
        <dbReference type="Proteomes" id="UP001652628"/>
    </source>
</evidence>
<evidence type="ECO:0000256" key="2">
    <source>
        <dbReference type="SAM" id="Phobius"/>
    </source>
</evidence>
<name>A0AB39ZVX8_DROSZ</name>
<accession>A0AB39ZVX8</accession>
<keyword evidence="2" id="KW-0472">Membrane</keyword>
<sequence>MFRSLSELIFNTSEIETNLFGMADDVYNTIEIFEEAARFETKIARPYKMISSILDCLVFMVVALMMVGFIMHDRIVVFRELASTGRPKTQRVAVRANRRRQPRRAFDSSLPEKENENTVVPAEEDDNSIGYSGNETDGEDNSTLRPQDDGQHKEYAMVGTPKWALNWLITLRNKSFGSYYDGLFR</sequence>
<gene>
    <name evidence="4" type="primary">LOC108020593</name>
</gene>
<feature type="transmembrane region" description="Helical" evidence="2">
    <location>
        <begin position="52"/>
        <end position="71"/>
    </location>
</feature>
<dbReference type="GeneID" id="108020593"/>
<feature type="region of interest" description="Disordered" evidence="1">
    <location>
        <begin position="89"/>
        <end position="151"/>
    </location>
</feature>
<proteinExistence type="predicted"/>
<evidence type="ECO:0000313" key="4">
    <source>
        <dbReference type="RefSeq" id="XP_016944433.4"/>
    </source>
</evidence>
<dbReference type="AlphaFoldDB" id="A0AB39ZVX8"/>
<feature type="compositionally biased region" description="Polar residues" evidence="1">
    <location>
        <begin position="129"/>
        <end position="145"/>
    </location>
</feature>
<feature type="compositionally biased region" description="Basic and acidic residues" evidence="1">
    <location>
        <begin position="104"/>
        <end position="116"/>
    </location>
</feature>